<evidence type="ECO:0000256" key="4">
    <source>
        <dbReference type="ARBA" id="ARBA00022832"/>
    </source>
</evidence>
<dbReference type="PANTHER" id="PTHR11351">
    <property type="entry name" value="ACYL-COA DESATURASE"/>
    <property type="match status" value="1"/>
</dbReference>
<evidence type="ECO:0000256" key="6">
    <source>
        <dbReference type="ARBA" id="ARBA00023002"/>
    </source>
</evidence>
<dbReference type="Proteomes" id="UP000334990">
    <property type="component" value="Unassembled WGS sequence"/>
</dbReference>
<name>A0A5M3VNH8_9ACTN</name>
<dbReference type="InterPro" id="IPR005804">
    <property type="entry name" value="FA_desaturase_dom"/>
</dbReference>
<evidence type="ECO:0000256" key="5">
    <source>
        <dbReference type="ARBA" id="ARBA00022989"/>
    </source>
</evidence>
<keyword evidence="7" id="KW-0408">Iron</keyword>
<evidence type="ECO:0000313" key="13">
    <source>
        <dbReference type="EMBL" id="GER98334.1"/>
    </source>
</evidence>
<keyword evidence="6" id="KW-0560">Oxidoreductase</keyword>
<evidence type="ECO:0000256" key="1">
    <source>
        <dbReference type="ARBA" id="ARBA00004141"/>
    </source>
</evidence>
<dbReference type="PRINTS" id="PR00075">
    <property type="entry name" value="FACDDSATRASE"/>
</dbReference>
<comment type="caution">
    <text evidence="13">The sequence shown here is derived from an EMBL/GenBank/DDBJ whole genome shotgun (WGS) entry which is preliminary data.</text>
</comment>
<evidence type="ECO:0000259" key="12">
    <source>
        <dbReference type="Pfam" id="PF00487"/>
    </source>
</evidence>
<dbReference type="GO" id="GO:0016020">
    <property type="term" value="C:membrane"/>
    <property type="evidence" value="ECO:0007669"/>
    <property type="project" value="UniProtKB-SubCell"/>
</dbReference>
<feature type="domain" description="Fatty acid desaturase" evidence="12">
    <location>
        <begin position="50"/>
        <end position="262"/>
    </location>
</feature>
<keyword evidence="8" id="KW-0443">Lipid metabolism</keyword>
<gene>
    <name evidence="13" type="ORF">Acor_03960</name>
</gene>
<evidence type="ECO:0000256" key="2">
    <source>
        <dbReference type="ARBA" id="ARBA00008749"/>
    </source>
</evidence>
<dbReference type="Pfam" id="PF00487">
    <property type="entry name" value="FA_desaturase"/>
    <property type="match status" value="1"/>
</dbReference>
<dbReference type="RefSeq" id="WP_246238359.1">
    <property type="nucleotide sequence ID" value="NZ_BAAABN010000078.1"/>
</dbReference>
<reference evidence="13 14" key="1">
    <citation type="submission" date="2019-10" db="EMBL/GenBank/DDBJ databases">
        <title>Whole genome shotgun sequence of Acrocarpospora corrugata NBRC 13972.</title>
        <authorList>
            <person name="Ichikawa N."/>
            <person name="Kimura A."/>
            <person name="Kitahashi Y."/>
            <person name="Komaki H."/>
            <person name="Oguchi A."/>
        </authorList>
    </citation>
    <scope>NUCLEOTIDE SEQUENCE [LARGE SCALE GENOMIC DNA]</scope>
    <source>
        <strain evidence="13 14">NBRC 13972</strain>
    </source>
</reference>
<dbReference type="CDD" id="cd03505">
    <property type="entry name" value="Delta9-FADS-like"/>
    <property type="match status" value="1"/>
</dbReference>
<feature type="transmembrane region" description="Helical" evidence="11">
    <location>
        <begin position="173"/>
        <end position="195"/>
    </location>
</feature>
<dbReference type="GO" id="GO:0016717">
    <property type="term" value="F:oxidoreductase activity, acting on paired donors, with oxidation of a pair of donors resulting in the reduction of molecular oxygen to two molecules of water"/>
    <property type="evidence" value="ECO:0007669"/>
    <property type="project" value="InterPro"/>
</dbReference>
<keyword evidence="14" id="KW-1185">Reference proteome</keyword>
<protein>
    <submittedName>
        <fullName evidence="13">Stearoyl-CoA 9-desaturase</fullName>
    </submittedName>
</protein>
<proteinExistence type="inferred from homology"/>
<keyword evidence="5 11" id="KW-1133">Transmembrane helix</keyword>
<evidence type="ECO:0000256" key="10">
    <source>
        <dbReference type="SAM" id="MobiDB-lite"/>
    </source>
</evidence>
<organism evidence="13 14">
    <name type="scientific">Acrocarpospora corrugata</name>
    <dbReference type="NCBI Taxonomy" id="35763"/>
    <lineage>
        <taxon>Bacteria</taxon>
        <taxon>Bacillati</taxon>
        <taxon>Actinomycetota</taxon>
        <taxon>Actinomycetes</taxon>
        <taxon>Streptosporangiales</taxon>
        <taxon>Streptosporangiaceae</taxon>
        <taxon>Acrocarpospora</taxon>
    </lineage>
</organism>
<dbReference type="InterPro" id="IPR015876">
    <property type="entry name" value="Acyl-CoA_DS"/>
</dbReference>
<comment type="similarity">
    <text evidence="2">Belongs to the fatty acid desaturase type 2 family.</text>
</comment>
<keyword evidence="4" id="KW-0276">Fatty acid metabolism</keyword>
<comment type="subcellular location">
    <subcellularLocation>
        <location evidence="1">Membrane</location>
        <topology evidence="1">Multi-pass membrane protein</topology>
    </subcellularLocation>
</comment>
<keyword evidence="9 11" id="KW-0472">Membrane</keyword>
<keyword evidence="3 11" id="KW-0812">Transmembrane</keyword>
<feature type="compositionally biased region" description="Basic and acidic residues" evidence="10">
    <location>
        <begin position="302"/>
        <end position="314"/>
    </location>
</feature>
<evidence type="ECO:0000313" key="14">
    <source>
        <dbReference type="Proteomes" id="UP000334990"/>
    </source>
</evidence>
<dbReference type="AlphaFoldDB" id="A0A5M3VNH8"/>
<dbReference type="EMBL" id="BLAD01000036">
    <property type="protein sequence ID" value="GER98334.1"/>
    <property type="molecule type" value="Genomic_DNA"/>
</dbReference>
<sequence length="321" mass="35713">MSAVAGLVPAPRSASYRISMVLLFGALPLIGLGVAVPAAWGWGLGWRDVGIAAAMYTICIFGIGVGFHRLFTHRAFKASRPLRIALAVAGSLAMESPLTSWVSEHRRHHKYADREGDPHSPWRYGEDWKGLAKGLLFAQVGWFIVGTERADPRHYAPDILADRDLRHFSMRSYAAFALASMALPPLVGGLLSWSWHGALTAFVWGSLVRYALVHHVTWLVNSVCHTFGDRDFATADRAGNVGWVAMLTFGEGWHNYHHADPTSARHGVLKGQWDASARLIWLFERLGWAFDARWPDQQRVSAKRDGEKQRGEKRGAKRGVR</sequence>
<feature type="region of interest" description="Disordered" evidence="10">
    <location>
        <begin position="298"/>
        <end position="321"/>
    </location>
</feature>
<feature type="transmembrane region" description="Helical" evidence="11">
    <location>
        <begin position="21"/>
        <end position="43"/>
    </location>
</feature>
<evidence type="ECO:0000256" key="3">
    <source>
        <dbReference type="ARBA" id="ARBA00022692"/>
    </source>
</evidence>
<evidence type="ECO:0000256" key="8">
    <source>
        <dbReference type="ARBA" id="ARBA00023098"/>
    </source>
</evidence>
<evidence type="ECO:0000256" key="9">
    <source>
        <dbReference type="ARBA" id="ARBA00023136"/>
    </source>
</evidence>
<evidence type="ECO:0000256" key="7">
    <source>
        <dbReference type="ARBA" id="ARBA00023004"/>
    </source>
</evidence>
<evidence type="ECO:0000256" key="11">
    <source>
        <dbReference type="SAM" id="Phobius"/>
    </source>
</evidence>
<accession>A0A5M3VNH8</accession>
<dbReference type="GO" id="GO:0006631">
    <property type="term" value="P:fatty acid metabolic process"/>
    <property type="evidence" value="ECO:0007669"/>
    <property type="project" value="UniProtKB-KW"/>
</dbReference>
<feature type="transmembrane region" description="Helical" evidence="11">
    <location>
        <begin position="49"/>
        <end position="71"/>
    </location>
</feature>
<dbReference type="PANTHER" id="PTHR11351:SF3">
    <property type="entry name" value="BLL4393 PROTEIN"/>
    <property type="match status" value="1"/>
</dbReference>